<dbReference type="Gene3D" id="2.60.40.10">
    <property type="entry name" value="Immunoglobulins"/>
    <property type="match status" value="2"/>
</dbReference>
<protein>
    <recommendedName>
        <fullName evidence="2">Pesticidal crystal protein Cry22Aa Ig-like domain-containing protein</fullName>
    </recommendedName>
</protein>
<gene>
    <name evidence="3" type="ORF">CYMTET_5175</name>
</gene>
<evidence type="ECO:0000256" key="1">
    <source>
        <dbReference type="SAM" id="MobiDB-lite"/>
    </source>
</evidence>
<dbReference type="EMBL" id="LGRX02000913">
    <property type="protein sequence ID" value="KAK3287307.1"/>
    <property type="molecule type" value="Genomic_DNA"/>
</dbReference>
<dbReference type="AlphaFoldDB" id="A0AAE0GZX7"/>
<evidence type="ECO:0000313" key="3">
    <source>
        <dbReference type="EMBL" id="KAK3287307.1"/>
    </source>
</evidence>
<evidence type="ECO:0000313" key="4">
    <source>
        <dbReference type="Proteomes" id="UP001190700"/>
    </source>
</evidence>
<evidence type="ECO:0000259" key="2">
    <source>
        <dbReference type="Pfam" id="PF16403"/>
    </source>
</evidence>
<reference evidence="3 4" key="1">
    <citation type="journal article" date="2015" name="Genome Biol. Evol.">
        <title>Comparative Genomics of a Bacterivorous Green Alga Reveals Evolutionary Causalities and Consequences of Phago-Mixotrophic Mode of Nutrition.</title>
        <authorList>
            <person name="Burns J.A."/>
            <person name="Paasch A."/>
            <person name="Narechania A."/>
            <person name="Kim E."/>
        </authorList>
    </citation>
    <scope>NUCLEOTIDE SEQUENCE [LARGE SCALE GENOMIC DNA]</scope>
    <source>
        <strain evidence="3 4">PLY_AMNH</strain>
    </source>
</reference>
<dbReference type="Pfam" id="PF16403">
    <property type="entry name" value="Bact_surface_Ig-like"/>
    <property type="match status" value="2"/>
</dbReference>
<keyword evidence="4" id="KW-1185">Reference proteome</keyword>
<organism evidence="3 4">
    <name type="scientific">Cymbomonas tetramitiformis</name>
    <dbReference type="NCBI Taxonomy" id="36881"/>
    <lineage>
        <taxon>Eukaryota</taxon>
        <taxon>Viridiplantae</taxon>
        <taxon>Chlorophyta</taxon>
        <taxon>Pyramimonadophyceae</taxon>
        <taxon>Pyramimonadales</taxon>
        <taxon>Pyramimonadaceae</taxon>
        <taxon>Cymbomonas</taxon>
    </lineage>
</organism>
<sequence length="776" mass="83795">MIWPIGLSRHSLTYGVIHNFAHYDLTHDLTHYYAYDLTHNFAHCYAYDLTHNLTHYYAYDLTLILAHYYANDLTHNLKREEGSMGAGTTHRTPRAGGRLTRGFVPSDGGESHQDPHPGEKHHLRRVARSEVVMARLASFNGLCQSVHLAVPTARLYLRELYFVLSTKRSWGAEARCIHSEANEWADMLPREINWVNPPWTLLDEVAKKIREEKVAATVVAPYWPGLSWFWELEQLADEVVIIPRRRDLFVPSRLGAADESAAAEPVPVGTRLQVYWELDDAWYPELGTSEHSELAVQMQQAALQPTTKGNYDPEANQQVIWDEVLTEGTYSPAQPVTAAQQAATAMTPKTSEELRLLRGCVYTVFAYIMFGRPDTGLAMQRKHISSTEDVLSVVLLKEKGRRHHQVAVLALCDWPSYSCEGLKGVCATCIPAENEGHNATCACLQNDVYPQTAPTVTEYIPPVDSVSPVMTLLGAGELGVTSSGVVIMLDIVQVDEVWEDAGVLATDDVDGDLSATVSSYGAGAVDTSEPTPADRPFVVTYTCQDAAGNAVEVRRWVTVVNPCAGAGEDGAEKQVCSTATDGSVTCSVGSLCTNLAIETEEEPAAPAEPPALQLVGPGAVAMAQGEVYAACPTEGRRLDLVCDQGATAIDPLDGDLTARVLACSPDGASARFVNVGVSVCGIDTHNPGMYNLTFSVSNSLGLTSTATRYVTVTAACPVGEVLCTNGIDCSTGGVCLGDLSENTEVMVEVDAPPSVALTMTRAVPAAVVEVKARPVE</sequence>
<feature type="compositionally biased region" description="Basic and acidic residues" evidence="1">
    <location>
        <begin position="109"/>
        <end position="120"/>
    </location>
</feature>
<dbReference type="Proteomes" id="UP001190700">
    <property type="component" value="Unassembled WGS sequence"/>
</dbReference>
<name>A0AAE0GZX7_9CHLO</name>
<comment type="caution">
    <text evidence="3">The sequence shown here is derived from an EMBL/GenBank/DDBJ whole genome shotgun (WGS) entry which is preliminary data.</text>
</comment>
<dbReference type="InterPro" id="IPR032179">
    <property type="entry name" value="Cry22Aa_Ig-like"/>
</dbReference>
<dbReference type="InterPro" id="IPR013783">
    <property type="entry name" value="Ig-like_fold"/>
</dbReference>
<accession>A0AAE0GZX7</accession>
<feature type="region of interest" description="Disordered" evidence="1">
    <location>
        <begin position="82"/>
        <end position="123"/>
    </location>
</feature>
<proteinExistence type="predicted"/>
<feature type="domain" description="Pesticidal crystal protein Cry22Aa Ig-like" evidence="2">
    <location>
        <begin position="492"/>
        <end position="559"/>
    </location>
</feature>
<feature type="domain" description="Pesticidal crystal protein Cry22Aa Ig-like" evidence="2">
    <location>
        <begin position="680"/>
        <end position="712"/>
    </location>
</feature>